<dbReference type="Gene3D" id="2.60.40.1120">
    <property type="entry name" value="Carboxypeptidase-like, regulatory domain"/>
    <property type="match status" value="1"/>
</dbReference>
<reference evidence="2 3" key="1">
    <citation type="submission" date="2024-06" db="EMBL/GenBank/DDBJ databases">
        <title>Chitinophaga defluvii sp. nov., isolated from municipal sewage.</title>
        <authorList>
            <person name="Zhang L."/>
        </authorList>
    </citation>
    <scope>NUCLEOTIDE SEQUENCE [LARGE SCALE GENOMIC DNA]</scope>
    <source>
        <strain evidence="2 3">H8</strain>
    </source>
</reference>
<dbReference type="Pfam" id="PF12866">
    <property type="entry name" value="DUF3823"/>
    <property type="match status" value="1"/>
</dbReference>
<dbReference type="InterPro" id="IPR024278">
    <property type="entry name" value="DUF3823_N"/>
</dbReference>
<accession>A0ABV2T568</accession>
<protein>
    <submittedName>
        <fullName evidence="2">DUF3823 domain-containing protein</fullName>
    </submittedName>
</protein>
<evidence type="ECO:0000259" key="1">
    <source>
        <dbReference type="Pfam" id="PF12866"/>
    </source>
</evidence>
<dbReference type="EMBL" id="JBEXAC010000001">
    <property type="protein sequence ID" value="MET6997777.1"/>
    <property type="molecule type" value="Genomic_DNA"/>
</dbReference>
<dbReference type="Gene3D" id="2.60.40.2060">
    <property type="match status" value="1"/>
</dbReference>
<comment type="caution">
    <text evidence="2">The sequence shown here is derived from an EMBL/GenBank/DDBJ whole genome shotgun (WGS) entry which is preliminary data.</text>
</comment>
<proteinExistence type="predicted"/>
<dbReference type="RefSeq" id="WP_354660412.1">
    <property type="nucleotide sequence ID" value="NZ_JBEXAC010000001.1"/>
</dbReference>
<dbReference type="Proteomes" id="UP001549749">
    <property type="component" value="Unassembled WGS sequence"/>
</dbReference>
<organism evidence="2 3">
    <name type="scientific">Chitinophaga defluvii</name>
    <dbReference type="NCBI Taxonomy" id="3163343"/>
    <lineage>
        <taxon>Bacteria</taxon>
        <taxon>Pseudomonadati</taxon>
        <taxon>Bacteroidota</taxon>
        <taxon>Chitinophagia</taxon>
        <taxon>Chitinophagales</taxon>
        <taxon>Chitinophagaceae</taxon>
        <taxon>Chitinophaga</taxon>
    </lineage>
</organism>
<feature type="domain" description="DUF3823" evidence="1">
    <location>
        <begin position="34"/>
        <end position="120"/>
    </location>
</feature>
<gene>
    <name evidence="2" type="ORF">ABR189_10375</name>
</gene>
<sequence length="234" mass="25638">MKQHIINTCVAVLLGSAVLTGCKKDNYEAPNAGLFGKLVDKTTNAAVPVQTLNGAVLRYYQLQYGTNNPNPINASVHHDGTYENAMLFSGKYKIVAEGPFYYNDTITVDVNGRTEKDIMVKPFLHVTATTEVTGNSVTIKYTVKRNDNTQKIARVAAVIGTTEGVDVNSYTFNDARDVQDVPDATIEGTTYEKVFTGLKPNTVYYLRAASRTSNTGNPTLYFNYTPVIKVKTGN</sequence>
<name>A0ABV2T568_9BACT</name>
<dbReference type="PROSITE" id="PS51257">
    <property type="entry name" value="PROKAR_LIPOPROTEIN"/>
    <property type="match status" value="1"/>
</dbReference>
<evidence type="ECO:0000313" key="2">
    <source>
        <dbReference type="EMBL" id="MET6997777.1"/>
    </source>
</evidence>
<keyword evidence="3" id="KW-1185">Reference proteome</keyword>
<evidence type="ECO:0000313" key="3">
    <source>
        <dbReference type="Proteomes" id="UP001549749"/>
    </source>
</evidence>